<proteinExistence type="inferred from homology"/>
<dbReference type="InterPro" id="IPR006128">
    <property type="entry name" value="Lipoprotein_PsaA-like"/>
</dbReference>
<keyword evidence="4 7" id="KW-0732">Signal</keyword>
<feature type="chain" id="PRO_5030071253" description="High-affinity zinc uptake system protein ZnuA" evidence="7">
    <location>
        <begin position="27"/>
        <end position="290"/>
    </location>
</feature>
<evidence type="ECO:0000256" key="3">
    <source>
        <dbReference type="ARBA" id="ARBA00022448"/>
    </source>
</evidence>
<protein>
    <recommendedName>
        <fullName evidence="2">High-affinity zinc uptake system protein ZnuA</fullName>
    </recommendedName>
</protein>
<dbReference type="Gene3D" id="3.40.50.1980">
    <property type="entry name" value="Nitrogenase molybdenum iron protein domain"/>
    <property type="match status" value="2"/>
</dbReference>
<keyword evidence="9" id="KW-1185">Reference proteome</keyword>
<dbReference type="OrthoDB" id="9793396at2"/>
<dbReference type="InterPro" id="IPR050492">
    <property type="entry name" value="Bact_metal-bind_prot9"/>
</dbReference>
<accession>A0A401LMH1</accession>
<evidence type="ECO:0000256" key="5">
    <source>
        <dbReference type="ARBA" id="ARBA00022906"/>
    </source>
</evidence>
<keyword evidence="5" id="KW-0862">Zinc</keyword>
<dbReference type="Proteomes" id="UP000266091">
    <property type="component" value="Unassembled WGS sequence"/>
</dbReference>
<dbReference type="Pfam" id="PF01297">
    <property type="entry name" value="ZnuA"/>
    <property type="match status" value="1"/>
</dbReference>
<reference evidence="8 9" key="1">
    <citation type="journal article" date="2018" name="Int. J. Syst. Evol. Microbiol.">
        <title>Mesosutterella multiformis gen. nov., sp. nov., a member of the family Sutterellaceae and Sutterella megalosphaeroides sp. nov., isolated from human faeces.</title>
        <authorList>
            <person name="Sakamoto M."/>
            <person name="Ikeyama N."/>
            <person name="Kunihiro T."/>
            <person name="Iino T."/>
            <person name="Yuki M."/>
            <person name="Ohkuma M."/>
        </authorList>
    </citation>
    <scope>NUCLEOTIDE SEQUENCE [LARGE SCALE GENOMIC DNA]</scope>
    <source>
        <strain evidence="8 9">4NBBH2</strain>
    </source>
</reference>
<feature type="signal peptide" evidence="7">
    <location>
        <begin position="1"/>
        <end position="26"/>
    </location>
</feature>
<gene>
    <name evidence="8" type="ORF">MESMUL_14960</name>
</gene>
<dbReference type="GO" id="GO:0007155">
    <property type="term" value="P:cell adhesion"/>
    <property type="evidence" value="ECO:0007669"/>
    <property type="project" value="InterPro"/>
</dbReference>
<evidence type="ECO:0000256" key="6">
    <source>
        <dbReference type="RuleBase" id="RU003512"/>
    </source>
</evidence>
<dbReference type="PANTHER" id="PTHR42953">
    <property type="entry name" value="HIGH-AFFINITY ZINC UPTAKE SYSTEM PROTEIN ZNUA-RELATED"/>
    <property type="match status" value="1"/>
</dbReference>
<keyword evidence="5" id="KW-0406">Ion transport</keyword>
<dbReference type="RefSeq" id="WP_116270393.1">
    <property type="nucleotide sequence ID" value="NZ_BGZJ01000001.1"/>
</dbReference>
<dbReference type="GO" id="GO:0046872">
    <property type="term" value="F:metal ion binding"/>
    <property type="evidence" value="ECO:0007669"/>
    <property type="project" value="InterPro"/>
</dbReference>
<dbReference type="AlphaFoldDB" id="A0A388SCT5"/>
<dbReference type="PANTHER" id="PTHR42953:SF3">
    <property type="entry name" value="HIGH-AFFINITY ZINC UPTAKE SYSTEM PROTEIN ZNUA"/>
    <property type="match status" value="1"/>
</dbReference>
<dbReference type="InterPro" id="IPR006129">
    <property type="entry name" value="AdhesinB"/>
</dbReference>
<evidence type="ECO:0000256" key="4">
    <source>
        <dbReference type="ARBA" id="ARBA00022729"/>
    </source>
</evidence>
<evidence type="ECO:0000256" key="7">
    <source>
        <dbReference type="SAM" id="SignalP"/>
    </source>
</evidence>
<dbReference type="GO" id="GO:0006829">
    <property type="term" value="P:zinc ion transport"/>
    <property type="evidence" value="ECO:0007669"/>
    <property type="project" value="UniProtKB-KW"/>
</dbReference>
<dbReference type="PRINTS" id="PR00690">
    <property type="entry name" value="ADHESNFAMILY"/>
</dbReference>
<organism evidence="8 9">
    <name type="scientific">Mesosutterella multiformis</name>
    <dbReference type="NCBI Taxonomy" id="2259133"/>
    <lineage>
        <taxon>Bacteria</taxon>
        <taxon>Pseudomonadati</taxon>
        <taxon>Pseudomonadota</taxon>
        <taxon>Betaproteobacteria</taxon>
        <taxon>Burkholderiales</taxon>
        <taxon>Sutterellaceae</taxon>
        <taxon>Mesosutterella</taxon>
    </lineage>
</organism>
<accession>A0A388SCT5</accession>
<comment type="caution">
    <text evidence="8">The sequence shown here is derived from an EMBL/GenBank/DDBJ whole genome shotgun (WGS) entry which is preliminary data.</text>
</comment>
<dbReference type="SUPFAM" id="SSF53807">
    <property type="entry name" value="Helical backbone' metal receptor"/>
    <property type="match status" value="1"/>
</dbReference>
<keyword evidence="5" id="KW-0864">Zinc transport</keyword>
<sequence length="290" mass="30586">MQRRSLLAAMALIPVFQMAVPGAAIAAEKKVKVAATFDAMAEIAKAVGGNRVTVSTLIPPGVEPHEYSPRPGDMRGLAGADLVIKNGLGLEPWTEKALKASGNGRAKIVVASQGVTPMKIGAAIDPHLWISPSGAILEAENIAKALEAADPAGAAVYKKNLAAFASGIKAASDAFRKAAAGSKNRTFVTGHAAFGYLCRDFGLKQVSVENVYAEGEPSARQLAELVSFCRKNHVKTVFAEELASPAVSRTLARECGAKVVPIYTMESPEDKLSFTARMSQNLKHIAESFR</sequence>
<evidence type="ECO:0000256" key="2">
    <source>
        <dbReference type="ARBA" id="ARBA00015915"/>
    </source>
</evidence>
<name>A0A388SCT5_9BURK</name>
<dbReference type="InterPro" id="IPR006127">
    <property type="entry name" value="ZnuA-like"/>
</dbReference>
<evidence type="ECO:0000313" key="9">
    <source>
        <dbReference type="Proteomes" id="UP000266091"/>
    </source>
</evidence>
<comment type="similarity">
    <text evidence="1 6">Belongs to the bacterial solute-binding protein 9 family.</text>
</comment>
<evidence type="ECO:0000313" key="8">
    <source>
        <dbReference type="EMBL" id="GBO94142.1"/>
    </source>
</evidence>
<dbReference type="EMBL" id="BGZJ01000001">
    <property type="protein sequence ID" value="GBO94142.1"/>
    <property type="molecule type" value="Genomic_DNA"/>
</dbReference>
<evidence type="ECO:0000256" key="1">
    <source>
        <dbReference type="ARBA" id="ARBA00011028"/>
    </source>
</evidence>
<keyword evidence="3 6" id="KW-0813">Transport</keyword>
<dbReference type="PRINTS" id="PR00691">
    <property type="entry name" value="ADHESINB"/>
</dbReference>